<dbReference type="PANTHER" id="PTHR28069">
    <property type="entry name" value="GH20023P"/>
    <property type="match status" value="1"/>
</dbReference>
<sequence length="197" mass="22349">MQKATLSDLLQGDVCIHVMAANSVDVENLLAWEILLHFYPAIKRLTVILIGPEVQPLRPDKDVCSTCVFNEQICNYEFYPMQYHTYVKSSSYVQPTAIIGFQVEFGAFREIWADSIKALSRQSCPILLTAKSNEEAMKNIIQMENVLGTIVKPDIYLENDFKSFKPFFDINANFVCYRNTILTVFKNSLALNTGDAS</sequence>
<dbReference type="Proteomes" id="UP000008237">
    <property type="component" value="Unassembled WGS sequence"/>
</dbReference>
<protein>
    <recommendedName>
        <fullName evidence="1">Mitochondrial splicing suppressor 51-like C-terminal domain-containing protein</fullName>
    </recommendedName>
</protein>
<evidence type="ECO:0000313" key="3">
    <source>
        <dbReference type="Proteomes" id="UP000008237"/>
    </source>
</evidence>
<keyword evidence="3" id="KW-1185">Reference proteome</keyword>
<reference evidence="2 3" key="1">
    <citation type="journal article" date="2010" name="Science">
        <title>Genomic comparison of the ants Camponotus floridanus and Harpegnathos saltator.</title>
        <authorList>
            <person name="Bonasio R."/>
            <person name="Zhang G."/>
            <person name="Ye C."/>
            <person name="Mutti N.S."/>
            <person name="Fang X."/>
            <person name="Qin N."/>
            <person name="Donahue G."/>
            <person name="Yang P."/>
            <person name="Li Q."/>
            <person name="Li C."/>
            <person name="Zhang P."/>
            <person name="Huang Z."/>
            <person name="Berger S.L."/>
            <person name="Reinberg D."/>
            <person name="Wang J."/>
            <person name="Liebig J."/>
        </authorList>
    </citation>
    <scope>NUCLEOTIDE SEQUENCE [LARGE SCALE GENOMIC DNA]</scope>
    <source>
        <strain evidence="2 3">R22 G/1</strain>
    </source>
</reference>
<organism evidence="3">
    <name type="scientific">Harpegnathos saltator</name>
    <name type="common">Jerdon's jumping ant</name>
    <dbReference type="NCBI Taxonomy" id="610380"/>
    <lineage>
        <taxon>Eukaryota</taxon>
        <taxon>Metazoa</taxon>
        <taxon>Ecdysozoa</taxon>
        <taxon>Arthropoda</taxon>
        <taxon>Hexapoda</taxon>
        <taxon>Insecta</taxon>
        <taxon>Pterygota</taxon>
        <taxon>Neoptera</taxon>
        <taxon>Endopterygota</taxon>
        <taxon>Hymenoptera</taxon>
        <taxon>Apocrita</taxon>
        <taxon>Aculeata</taxon>
        <taxon>Formicoidea</taxon>
        <taxon>Formicidae</taxon>
        <taxon>Ponerinae</taxon>
        <taxon>Ponerini</taxon>
        <taxon>Harpegnathos</taxon>
    </lineage>
</organism>
<dbReference type="InterPro" id="IPR046824">
    <property type="entry name" value="Mss51-like_C"/>
</dbReference>
<dbReference type="PANTHER" id="PTHR28069:SF2">
    <property type="entry name" value="GH20023P"/>
    <property type="match status" value="1"/>
</dbReference>
<evidence type="ECO:0000259" key="1">
    <source>
        <dbReference type="Pfam" id="PF20179"/>
    </source>
</evidence>
<dbReference type="Pfam" id="PF20179">
    <property type="entry name" value="MSS51_C"/>
    <property type="match status" value="1"/>
</dbReference>
<dbReference type="EMBL" id="GL445407">
    <property type="protein sequence ID" value="EFN89627.1"/>
    <property type="molecule type" value="Genomic_DNA"/>
</dbReference>
<accession>E2B3V8</accession>
<evidence type="ECO:0000313" key="2">
    <source>
        <dbReference type="EMBL" id="EFN89627.1"/>
    </source>
</evidence>
<dbReference type="OrthoDB" id="5282002at2759"/>
<feature type="domain" description="Mitochondrial splicing suppressor 51-like C-terminal" evidence="1">
    <location>
        <begin position="10"/>
        <end position="168"/>
    </location>
</feature>
<gene>
    <name evidence="2" type="ORF">EAI_09335</name>
</gene>
<dbReference type="AlphaFoldDB" id="E2B3V8"/>
<dbReference type="InParanoid" id="E2B3V8"/>
<proteinExistence type="predicted"/>
<name>E2B3V8_HARSA</name>